<dbReference type="InterPro" id="IPR006880">
    <property type="entry name" value="INO80B_C"/>
</dbReference>
<feature type="domain" description="INO80 complex subunit B-like conserved region" evidence="2">
    <location>
        <begin position="388"/>
        <end position="470"/>
    </location>
</feature>
<dbReference type="Gramene" id="TraesSTA5A03G02747020.1">
    <property type="protein sequence ID" value="TraesSTA5A03G02747020.1"/>
    <property type="gene ID" value="TraesSTA5A03G02747020"/>
</dbReference>
<evidence type="ECO:0000256" key="1">
    <source>
        <dbReference type="SAM" id="MobiDB-lite"/>
    </source>
</evidence>
<feature type="compositionally biased region" description="Basic residues" evidence="1">
    <location>
        <begin position="76"/>
        <end position="87"/>
    </location>
</feature>
<dbReference type="Gramene" id="TraesJAG5A03G02757650.2">
    <property type="protein sequence ID" value="TraesJAG5A03G02757650.2"/>
    <property type="gene ID" value="TraesJAG5A03G02757650"/>
</dbReference>
<keyword evidence="4" id="KW-1185">Reference proteome</keyword>
<feature type="compositionally biased region" description="Basic and acidic residues" evidence="1">
    <location>
        <begin position="88"/>
        <end position="112"/>
    </location>
</feature>
<dbReference type="PANTHER" id="PTHR21561:SF25">
    <property type="entry name" value="OS03G0811500 PROTEIN"/>
    <property type="match status" value="1"/>
</dbReference>
<dbReference type="InterPro" id="IPR029523">
    <property type="entry name" value="INO80B/Ies2"/>
</dbReference>
<dbReference type="Gramene" id="TraesCS5A03G1100200.1">
    <property type="protein sequence ID" value="TraesCS5A03G1100200.1.CDS"/>
    <property type="gene ID" value="TraesCS5A03G1100200"/>
</dbReference>
<feature type="region of interest" description="Disordered" evidence="1">
    <location>
        <begin position="1"/>
        <end position="270"/>
    </location>
</feature>
<dbReference type="Gramene" id="TraesPARA_EIv1.0_1522310.3">
    <property type="protein sequence ID" value="TraesPARA_EIv1.0_1522310.3.CDS"/>
    <property type="gene ID" value="TraesPARA_EIv1.0_1522310"/>
</dbReference>
<evidence type="ECO:0000313" key="3">
    <source>
        <dbReference type="EnsemblPlants" id="TraesCS5A02G466600.1"/>
    </source>
</evidence>
<evidence type="ECO:0000313" key="4">
    <source>
        <dbReference type="Proteomes" id="UP000019116"/>
    </source>
</evidence>
<organism evidence="3">
    <name type="scientific">Triticum aestivum</name>
    <name type="common">Wheat</name>
    <dbReference type="NCBI Taxonomy" id="4565"/>
    <lineage>
        <taxon>Eukaryota</taxon>
        <taxon>Viridiplantae</taxon>
        <taxon>Streptophyta</taxon>
        <taxon>Embryophyta</taxon>
        <taxon>Tracheophyta</taxon>
        <taxon>Spermatophyta</taxon>
        <taxon>Magnoliopsida</taxon>
        <taxon>Liliopsida</taxon>
        <taxon>Poales</taxon>
        <taxon>Poaceae</taxon>
        <taxon>BOP clade</taxon>
        <taxon>Pooideae</taxon>
        <taxon>Triticodae</taxon>
        <taxon>Triticeae</taxon>
        <taxon>Triticinae</taxon>
        <taxon>Triticum</taxon>
    </lineage>
</organism>
<dbReference type="SMART" id="SM01406">
    <property type="entry name" value="PAPA-1"/>
    <property type="match status" value="1"/>
</dbReference>
<feature type="compositionally biased region" description="Basic residues" evidence="1">
    <location>
        <begin position="17"/>
        <end position="28"/>
    </location>
</feature>
<dbReference type="InterPro" id="IPR007529">
    <property type="entry name" value="Znf_HIT"/>
</dbReference>
<proteinExistence type="predicted"/>
<feature type="region of interest" description="Disordered" evidence="1">
    <location>
        <begin position="417"/>
        <end position="443"/>
    </location>
</feature>
<dbReference type="OMA" id="EERASTC"/>
<feature type="compositionally biased region" description="Basic and acidic residues" evidence="1">
    <location>
        <begin position="29"/>
        <end position="39"/>
    </location>
</feature>
<dbReference type="Gramene" id="TraesCAD_scaffold_064765_01G000200.1">
    <property type="protein sequence ID" value="TraesCAD_scaffold_064765_01G000200.1"/>
    <property type="gene ID" value="TraesCAD_scaffold_064765_01G000200"/>
</dbReference>
<dbReference type="Gramene" id="TraesNOR5A03G02780200.1">
    <property type="protein sequence ID" value="TraesNOR5A03G02780200.1"/>
    <property type="gene ID" value="TraesNOR5A03G02780200"/>
</dbReference>
<reference evidence="3" key="1">
    <citation type="submission" date="2018-08" db="EMBL/GenBank/DDBJ databases">
        <authorList>
            <person name="Rossello M."/>
        </authorList>
    </citation>
    <scope>NUCLEOTIDE SEQUENCE [LARGE SCALE GENOMIC DNA]</scope>
    <source>
        <strain evidence="3">cv. Chinese Spring</strain>
    </source>
</reference>
<gene>
    <name evidence="3" type="primary">LOC123105593</name>
</gene>
<feature type="region of interest" description="Disordered" evidence="1">
    <location>
        <begin position="344"/>
        <end position="387"/>
    </location>
</feature>
<dbReference type="Gramene" id="TraesLDM5A03G02759180.1">
    <property type="protein sequence ID" value="TraesLDM5A03G02759180.1"/>
    <property type="gene ID" value="TraesLDM5A03G02759180"/>
</dbReference>
<dbReference type="Proteomes" id="UP000019116">
    <property type="component" value="Chromosome 5A"/>
</dbReference>
<dbReference type="OrthoDB" id="2021186at2759"/>
<feature type="compositionally biased region" description="Basic and acidic residues" evidence="1">
    <location>
        <begin position="184"/>
        <end position="214"/>
    </location>
</feature>
<dbReference type="AlphaFoldDB" id="A0A3B6KQ87"/>
<dbReference type="GO" id="GO:0006338">
    <property type="term" value="P:chromatin remodeling"/>
    <property type="evidence" value="ECO:0007669"/>
    <property type="project" value="InterPro"/>
</dbReference>
<dbReference type="Gramene" id="TraesSYM5A03G02785870.1">
    <property type="protein sequence ID" value="TraesSYM5A03G02785870.1"/>
    <property type="gene ID" value="TraesSYM5A03G02785870"/>
</dbReference>
<dbReference type="EnsemblPlants" id="TraesCS5A02G466600.1">
    <property type="protein sequence ID" value="TraesCS5A02G466600.1"/>
    <property type="gene ID" value="TraesCS5A02G466600"/>
</dbReference>
<dbReference type="GO" id="GO:0031011">
    <property type="term" value="C:Ino80 complex"/>
    <property type="evidence" value="ECO:0000318"/>
    <property type="project" value="GO_Central"/>
</dbReference>
<dbReference type="Gramene" id="TraesROB_scaffold_123733_01G000100.1">
    <property type="protein sequence ID" value="TraesROB_scaffold_123733_01G000100.1"/>
    <property type="gene ID" value="TraesROB_scaffold_123733_01G000100"/>
</dbReference>
<dbReference type="Gramene" id="TraesMAC5A03G02754760.1">
    <property type="protein sequence ID" value="TraesMAC5A03G02754760.1"/>
    <property type="gene ID" value="TraesMAC5A03G02754760"/>
</dbReference>
<dbReference type="CDD" id="cd23021">
    <property type="entry name" value="zf-HIT_IN80B"/>
    <property type="match status" value="1"/>
</dbReference>
<feature type="compositionally biased region" description="Polar residues" evidence="1">
    <location>
        <begin position="122"/>
        <end position="138"/>
    </location>
</feature>
<dbReference type="GeneID" id="123105593"/>
<dbReference type="Gramene" id="TraesPARA_EIv1.0_1522310.1">
    <property type="protein sequence ID" value="TraesPARA_EIv1.0_1522310.1.CDS"/>
    <property type="gene ID" value="TraesPARA_EIv1.0_1522310"/>
</dbReference>
<dbReference type="Gramene" id="TraesLDM5A03G02759180.2">
    <property type="protein sequence ID" value="TraesLDM5A03G02759180.2"/>
    <property type="gene ID" value="TraesLDM5A03G02759180"/>
</dbReference>
<dbReference type="Gramene" id="TraesJUL5A03G02775250.1">
    <property type="protein sequence ID" value="TraesJUL5A03G02775250.1"/>
    <property type="gene ID" value="TraesJUL5A03G02775250"/>
</dbReference>
<dbReference type="STRING" id="4565.A0A3B6KQ87"/>
<dbReference type="RefSeq" id="XP_044383617.1">
    <property type="nucleotide sequence ID" value="XM_044527682.1"/>
</dbReference>
<sequence length="528" mass="58723">MDGLGNSALNASEAVMKRPRSVASRRPRPKEQLASEYKDISCAPSRSISPEDEAAAEASGHRRKELYLNGPEGRGSTHHRNALSKKIKKEEGSAGDIDIGHNRSSKPNDAKHITHGVLALASSRNPGSTDASQLSSRDTPVPVENRVRKVKLKVSGLNRIIPKQEPVDVGMPGTSDVSFHRQKQKDSGEQKHHSTRKDSHGNQVDGKRGDKHDISPSSDLVRKSKRVPKKRTLDSDDEDDELRYLEKLKAAKAAPEQPMATDQPLAYGYGEDGLRKKKLSKVSKNKSTPYEVDNDFTMSQFSRDVRKKVKLEDTSDFIVEEEFGLDESDRLIEADSPLGVKIEAPGLTTRQRALQGRGGHGESMIEFPDGLPAAPSSRRQKDKLSDVEIQAKKAEVAQRRKMQVEKAEREQQAEAMRKILGIDTEKKKEERKQKEREDKEKQAKFEEYKRSCIQCVMRPEGTIVTFPDTMGLPSIFNSKPVSYPPPREKCAGPSCPNPYKYRDSKTKLPLCSLECYKAVQGGGGTMAC</sequence>
<dbReference type="Gramene" id="TraesCLE_scaffold_126810_01G000200.1">
    <property type="protein sequence ID" value="TraesCLE_scaffold_126810_01G000200.1"/>
    <property type="gene ID" value="TraesCLE_scaffold_126810_01G000200"/>
</dbReference>
<name>A0A3B6KQ87_WHEAT</name>
<dbReference type="KEGG" id="taes:123105593"/>
<dbReference type="Gramene" id="TraesARI5A03G02798600.2">
    <property type="protein sequence ID" value="TraesARI5A03G02798600.2"/>
    <property type="gene ID" value="TraesARI5A03G02798600"/>
</dbReference>
<dbReference type="Pfam" id="PF04795">
    <property type="entry name" value="PAPA-1"/>
    <property type="match status" value="1"/>
</dbReference>
<dbReference type="Gramene" id="TraesJAG5A03G02757650.1">
    <property type="protein sequence ID" value="TraesJAG5A03G02757650.1"/>
    <property type="gene ID" value="TraesJAG5A03G02757650"/>
</dbReference>
<feature type="compositionally biased region" description="Basic and acidic residues" evidence="1">
    <location>
        <begin position="423"/>
        <end position="443"/>
    </location>
</feature>
<dbReference type="Gramene" id="TraesCS5A02G466600.1">
    <property type="protein sequence ID" value="TraesCS5A02G466600.1"/>
    <property type="gene ID" value="TraesCS5A02G466600"/>
</dbReference>
<dbReference type="Gramene" id="TraesRN5A0101116900.1">
    <property type="protein sequence ID" value="TraesRN5A0101116900.1"/>
    <property type="gene ID" value="TraesRN5A0101116900"/>
</dbReference>
<dbReference type="PANTHER" id="PTHR21561">
    <property type="entry name" value="INO80 COMPLEX SUBUNIT B"/>
    <property type="match status" value="1"/>
</dbReference>
<dbReference type="Gramene" id="TraesLAC5A03G02710390.2">
    <property type="protein sequence ID" value="TraesLAC5A03G02710390.2"/>
    <property type="gene ID" value="TraesLAC5A03G02710390"/>
</dbReference>
<dbReference type="Gramene" id="TraesWEE_scaffold_059537_01G000100.1">
    <property type="protein sequence ID" value="TraesWEE_scaffold_059537_01G000100.1"/>
    <property type="gene ID" value="TraesWEE_scaffold_059537_01G000100"/>
</dbReference>
<dbReference type="Gramene" id="TraesLAC5A03G02710390.1">
    <property type="protein sequence ID" value="TraesLAC5A03G02710390.1"/>
    <property type="gene ID" value="TraesLAC5A03G02710390"/>
</dbReference>
<reference evidence="3" key="2">
    <citation type="submission" date="2018-10" db="UniProtKB">
        <authorList>
            <consortium name="EnsemblPlants"/>
        </authorList>
    </citation>
    <scope>IDENTIFICATION</scope>
</reference>
<dbReference type="Pfam" id="PF04438">
    <property type="entry name" value="zf-HIT"/>
    <property type="match status" value="1"/>
</dbReference>
<protein>
    <recommendedName>
        <fullName evidence="2">INO80 complex subunit B-like conserved region domain-containing protein</fullName>
    </recommendedName>
</protein>
<accession>A0A3B6KQ87</accession>
<dbReference type="Gramene" id="TraesARI5A03G02798600.1">
    <property type="protein sequence ID" value="TraesARI5A03G02798600.1"/>
    <property type="gene ID" value="TraesARI5A03G02798600"/>
</dbReference>
<evidence type="ECO:0000259" key="2">
    <source>
        <dbReference type="SMART" id="SM01406"/>
    </source>
</evidence>